<evidence type="ECO:0000313" key="2">
    <source>
        <dbReference type="Proteomes" id="UP001230978"/>
    </source>
</evidence>
<dbReference type="EMBL" id="CP124535">
    <property type="protein sequence ID" value="WGV14689.1"/>
    <property type="molecule type" value="Genomic_DNA"/>
</dbReference>
<accession>A0ABY8Q216</accession>
<gene>
    <name evidence="1" type="ORF">QF092_10305</name>
</gene>
<dbReference type="Gene3D" id="3.40.50.1820">
    <property type="entry name" value="alpha/beta hydrolase"/>
    <property type="match status" value="1"/>
</dbReference>
<organism evidence="1 2">
    <name type="scientific">Fuscovulum ytuae</name>
    <dbReference type="NCBI Taxonomy" id="3042299"/>
    <lineage>
        <taxon>Bacteria</taxon>
        <taxon>Pseudomonadati</taxon>
        <taxon>Pseudomonadota</taxon>
        <taxon>Alphaproteobacteria</taxon>
        <taxon>Rhodobacterales</taxon>
        <taxon>Paracoccaceae</taxon>
        <taxon>Fuscovulum</taxon>
    </lineage>
</organism>
<dbReference type="Proteomes" id="UP001230978">
    <property type="component" value="Chromosome"/>
</dbReference>
<dbReference type="InterPro" id="IPR029058">
    <property type="entry name" value="AB_hydrolase_fold"/>
</dbReference>
<dbReference type="SUPFAM" id="SSF53474">
    <property type="entry name" value="alpha/beta-Hydrolases"/>
    <property type="match status" value="1"/>
</dbReference>
<sequence>MTLTTLIDAPPWRVDLAPGTGSDLIFAFSSIGHDPTRPPSPEFVASSRAKGRRAVFFMDASRSWGLDPAFPEILHHALGASGPAHRRLAIGSSMGAAMALRAAAHIPLDAIIAIGPQSRLDDPRWQHWTTRLKDPGPPPLTPGPWTILLHALDDDRDQALAFPEPPGTDHILFPGLIHSRLGPYLKERGLLSGLIDAALTRDRRRLLRITTAAGGVQRRKGMPA</sequence>
<protein>
    <recommendedName>
        <fullName evidence="3">Alpha/beta hydrolase</fullName>
    </recommendedName>
</protein>
<reference evidence="1 2" key="1">
    <citation type="submission" date="2023-04" db="EMBL/GenBank/DDBJ databases">
        <title>YMD61, complete Genome.</title>
        <authorList>
            <person name="Zhang J."/>
        </authorList>
    </citation>
    <scope>NUCLEOTIDE SEQUENCE [LARGE SCALE GENOMIC DNA]</scope>
    <source>
        <strain evidence="1 2">YMD61</strain>
    </source>
</reference>
<evidence type="ECO:0000313" key="1">
    <source>
        <dbReference type="EMBL" id="WGV14689.1"/>
    </source>
</evidence>
<evidence type="ECO:0008006" key="3">
    <source>
        <dbReference type="Google" id="ProtNLM"/>
    </source>
</evidence>
<keyword evidence="2" id="KW-1185">Reference proteome</keyword>
<name>A0ABY8Q216_9RHOB</name>
<dbReference type="RefSeq" id="WP_281463814.1">
    <property type="nucleotide sequence ID" value="NZ_CP124535.1"/>
</dbReference>
<proteinExistence type="predicted"/>